<keyword evidence="1" id="KW-1133">Transmembrane helix</keyword>
<dbReference type="InParanoid" id="A0A2T2ZY91"/>
<organism evidence="2 3">
    <name type="scientific">Coniella lustricola</name>
    <dbReference type="NCBI Taxonomy" id="2025994"/>
    <lineage>
        <taxon>Eukaryota</taxon>
        <taxon>Fungi</taxon>
        <taxon>Dikarya</taxon>
        <taxon>Ascomycota</taxon>
        <taxon>Pezizomycotina</taxon>
        <taxon>Sordariomycetes</taxon>
        <taxon>Sordariomycetidae</taxon>
        <taxon>Diaporthales</taxon>
        <taxon>Schizoparmaceae</taxon>
        <taxon>Coniella</taxon>
    </lineage>
</organism>
<feature type="transmembrane region" description="Helical" evidence="1">
    <location>
        <begin position="68"/>
        <end position="86"/>
    </location>
</feature>
<evidence type="ECO:0000256" key="1">
    <source>
        <dbReference type="SAM" id="Phobius"/>
    </source>
</evidence>
<proteinExistence type="predicted"/>
<evidence type="ECO:0008006" key="4">
    <source>
        <dbReference type="Google" id="ProtNLM"/>
    </source>
</evidence>
<dbReference type="AlphaFoldDB" id="A0A2T2ZY91"/>
<keyword evidence="1" id="KW-0812">Transmembrane</keyword>
<evidence type="ECO:0000313" key="2">
    <source>
        <dbReference type="EMBL" id="PSR79454.1"/>
    </source>
</evidence>
<evidence type="ECO:0000313" key="3">
    <source>
        <dbReference type="Proteomes" id="UP000241462"/>
    </source>
</evidence>
<feature type="transmembrane region" description="Helical" evidence="1">
    <location>
        <begin position="92"/>
        <end position="117"/>
    </location>
</feature>
<name>A0A2T2ZY91_9PEZI</name>
<protein>
    <recommendedName>
        <fullName evidence="4">Transmembrane protein</fullName>
    </recommendedName>
</protein>
<reference evidence="2 3" key="1">
    <citation type="journal article" date="2018" name="Mycol. Prog.">
        <title>Coniella lustricola, a new species from submerged detritus.</title>
        <authorList>
            <person name="Raudabaugh D.B."/>
            <person name="Iturriaga T."/>
            <person name="Carver A."/>
            <person name="Mondo S."/>
            <person name="Pangilinan J."/>
            <person name="Lipzen A."/>
            <person name="He G."/>
            <person name="Amirebrahimi M."/>
            <person name="Grigoriev I.V."/>
            <person name="Miller A.N."/>
        </authorList>
    </citation>
    <scope>NUCLEOTIDE SEQUENCE [LARGE SCALE GENOMIC DNA]</scope>
    <source>
        <strain evidence="2 3">B22-T-1</strain>
    </source>
</reference>
<gene>
    <name evidence="2" type="ORF">BD289DRAFT_442340</name>
</gene>
<accession>A0A2T2ZY91</accession>
<sequence length="130" mass="15387">MWLSCTQNTYTLLLNHTIHLRIPIDVDLLYLGGVDVGVRKRRVATRCKKVKRTCEEDKQANKGAYTRFFLLASAMVVLFVHVYVTVFRRTLCIYLCLCVHICIYVYIYIYINIHIYICRVLGFRNRMATW</sequence>
<dbReference type="EMBL" id="KZ678565">
    <property type="protein sequence ID" value="PSR79454.1"/>
    <property type="molecule type" value="Genomic_DNA"/>
</dbReference>
<dbReference type="Proteomes" id="UP000241462">
    <property type="component" value="Unassembled WGS sequence"/>
</dbReference>
<keyword evidence="1" id="KW-0472">Membrane</keyword>
<keyword evidence="3" id="KW-1185">Reference proteome</keyword>